<evidence type="ECO:0000313" key="1">
    <source>
        <dbReference type="EMBL" id="QEG02178.1"/>
    </source>
</evidence>
<dbReference type="Proteomes" id="UP000321353">
    <property type="component" value="Chromosome"/>
</dbReference>
<organism evidence="1 2">
    <name type="scientific">Stieleria maiorica</name>
    <dbReference type="NCBI Taxonomy" id="2795974"/>
    <lineage>
        <taxon>Bacteria</taxon>
        <taxon>Pseudomonadati</taxon>
        <taxon>Planctomycetota</taxon>
        <taxon>Planctomycetia</taxon>
        <taxon>Pirellulales</taxon>
        <taxon>Pirellulaceae</taxon>
        <taxon>Stieleria</taxon>
    </lineage>
</organism>
<evidence type="ECO:0000313" key="2">
    <source>
        <dbReference type="Proteomes" id="UP000321353"/>
    </source>
</evidence>
<dbReference type="RefSeq" id="WP_261344542.1">
    <property type="nucleotide sequence ID" value="NZ_CP036264.1"/>
</dbReference>
<gene>
    <name evidence="1" type="ORF">Mal15_62630</name>
</gene>
<protein>
    <submittedName>
        <fullName evidence="1">Uncharacterized protein</fullName>
    </submittedName>
</protein>
<accession>A0A5B9MT12</accession>
<dbReference type="AlphaFoldDB" id="A0A5B9MT12"/>
<sequence length="41" mass="4465">MPLKRLQDIPTHNALAVTQLNILEDETAINGSHSPLEPVMG</sequence>
<name>A0A5B9MT12_9BACT</name>
<reference evidence="1 2" key="1">
    <citation type="submission" date="2019-02" db="EMBL/GenBank/DDBJ databases">
        <title>Planctomycetal bacteria perform biofilm scaping via a novel small molecule.</title>
        <authorList>
            <person name="Jeske O."/>
            <person name="Boedeker C."/>
            <person name="Wiegand S."/>
            <person name="Breitling P."/>
            <person name="Kallscheuer N."/>
            <person name="Jogler M."/>
            <person name="Rohde M."/>
            <person name="Petersen J."/>
            <person name="Medema M.H."/>
            <person name="Surup F."/>
            <person name="Jogler C."/>
        </authorList>
    </citation>
    <scope>NUCLEOTIDE SEQUENCE [LARGE SCALE GENOMIC DNA]</scope>
    <source>
        <strain evidence="1 2">Mal15</strain>
    </source>
</reference>
<dbReference type="KEGG" id="smam:Mal15_62630"/>
<dbReference type="EMBL" id="CP036264">
    <property type="protein sequence ID" value="QEG02178.1"/>
    <property type="molecule type" value="Genomic_DNA"/>
</dbReference>
<keyword evidence="2" id="KW-1185">Reference proteome</keyword>
<proteinExistence type="predicted"/>